<evidence type="ECO:0008006" key="5">
    <source>
        <dbReference type="Google" id="ProtNLM"/>
    </source>
</evidence>
<gene>
    <name evidence="3" type="ORF">Poly24_29550</name>
</gene>
<protein>
    <recommendedName>
        <fullName evidence="5">DUF5666 domain-containing protein</fullName>
    </recommendedName>
</protein>
<accession>A0A518JUL5</accession>
<feature type="compositionally biased region" description="Basic and acidic residues" evidence="1">
    <location>
        <begin position="175"/>
        <end position="194"/>
    </location>
</feature>
<dbReference type="AlphaFoldDB" id="A0A518JUL5"/>
<feature type="chain" id="PRO_5021820264" description="DUF5666 domain-containing protein" evidence="2">
    <location>
        <begin position="33"/>
        <end position="375"/>
    </location>
</feature>
<feature type="signal peptide" evidence="2">
    <location>
        <begin position="1"/>
        <end position="32"/>
    </location>
</feature>
<dbReference type="KEGG" id="rcf:Poly24_29550"/>
<keyword evidence="4" id="KW-1185">Reference proteome</keyword>
<evidence type="ECO:0000313" key="3">
    <source>
        <dbReference type="EMBL" id="QDV69240.1"/>
    </source>
</evidence>
<organism evidence="3 4">
    <name type="scientific">Rosistilla carotiformis</name>
    <dbReference type="NCBI Taxonomy" id="2528017"/>
    <lineage>
        <taxon>Bacteria</taxon>
        <taxon>Pseudomonadati</taxon>
        <taxon>Planctomycetota</taxon>
        <taxon>Planctomycetia</taxon>
        <taxon>Pirellulales</taxon>
        <taxon>Pirellulaceae</taxon>
        <taxon>Rosistilla</taxon>
    </lineage>
</organism>
<sequence precursor="true">MKMQQTTKRRRWVLALAIGTFTPFAVAPQVRAADQEFGDNTPYYEDDAWYDVSEWFDGNDYNPTDEAIGRWDDETYDAADARTSSDQDNDIDWSTNSHGYYDDQFADNDWFYDYYDSGYQDASDYDRDGYFDYTAAYFDHDNDGVYDAFAEYSDTDSDGVYETYNYVGFTKSDADNAAKQDRQSRNKAQDEQKSKRSKVVKRSGEVKAAKEVKTPQGTNIVVVLKDSKKGENVIVDLGPADQIDKMPRLGQDLQAEGAPMTVGEKRFLIACKLTTDGKERSIDRSGRKFSGTVSDIKTVDVRGKTHQLAKLKTDGDKKLLVDMGPKDDLPFDVKKDSKLTVSGPAVRVKERLMLIARNVTVDGKEHSIQRSVAKK</sequence>
<name>A0A518JUL5_9BACT</name>
<dbReference type="Proteomes" id="UP000315082">
    <property type="component" value="Chromosome"/>
</dbReference>
<evidence type="ECO:0000313" key="4">
    <source>
        <dbReference type="Proteomes" id="UP000315082"/>
    </source>
</evidence>
<dbReference type="RefSeq" id="WP_145096407.1">
    <property type="nucleotide sequence ID" value="NZ_CP036348.1"/>
</dbReference>
<reference evidence="3 4" key="1">
    <citation type="submission" date="2019-02" db="EMBL/GenBank/DDBJ databases">
        <title>Deep-cultivation of Planctomycetes and their phenomic and genomic characterization uncovers novel biology.</title>
        <authorList>
            <person name="Wiegand S."/>
            <person name="Jogler M."/>
            <person name="Boedeker C."/>
            <person name="Pinto D."/>
            <person name="Vollmers J."/>
            <person name="Rivas-Marin E."/>
            <person name="Kohn T."/>
            <person name="Peeters S.H."/>
            <person name="Heuer A."/>
            <person name="Rast P."/>
            <person name="Oberbeckmann S."/>
            <person name="Bunk B."/>
            <person name="Jeske O."/>
            <person name="Meyerdierks A."/>
            <person name="Storesund J.E."/>
            <person name="Kallscheuer N."/>
            <person name="Luecker S."/>
            <person name="Lage O.M."/>
            <person name="Pohl T."/>
            <person name="Merkel B.J."/>
            <person name="Hornburger P."/>
            <person name="Mueller R.-W."/>
            <person name="Bruemmer F."/>
            <person name="Labrenz M."/>
            <person name="Spormann A.M."/>
            <person name="Op den Camp H."/>
            <person name="Overmann J."/>
            <person name="Amann R."/>
            <person name="Jetten M.S.M."/>
            <person name="Mascher T."/>
            <person name="Medema M.H."/>
            <person name="Devos D.P."/>
            <person name="Kaster A.-K."/>
            <person name="Ovreas L."/>
            <person name="Rohde M."/>
            <person name="Galperin M.Y."/>
            <person name="Jogler C."/>
        </authorList>
    </citation>
    <scope>NUCLEOTIDE SEQUENCE [LARGE SCALE GENOMIC DNA]</scope>
    <source>
        <strain evidence="3 4">Poly24</strain>
    </source>
</reference>
<dbReference type="OrthoDB" id="239433at2"/>
<evidence type="ECO:0000256" key="1">
    <source>
        <dbReference type="SAM" id="MobiDB-lite"/>
    </source>
</evidence>
<proteinExistence type="predicted"/>
<evidence type="ECO:0000256" key="2">
    <source>
        <dbReference type="SAM" id="SignalP"/>
    </source>
</evidence>
<keyword evidence="2" id="KW-0732">Signal</keyword>
<dbReference type="EMBL" id="CP036348">
    <property type="protein sequence ID" value="QDV69240.1"/>
    <property type="molecule type" value="Genomic_DNA"/>
</dbReference>
<feature type="region of interest" description="Disordered" evidence="1">
    <location>
        <begin position="175"/>
        <end position="209"/>
    </location>
</feature>